<accession>A0A1I5Q2C6</accession>
<proteinExistence type="predicted"/>
<sequence length="334" mass="36900">MYGTSERLLRLLSLLQARRDWPGPDLAGRLGVDIRTIRRDIERLRQLGYPVHATPGAAGGYRLGSGAALPPLLLDDDEAVAVAVGLRTAANGTVSGIEETSVRALAKLEQVLPARLRHRVRAMDSALVRMPGRGPMIDAELLTVVAAACRDNERLRFTYGTQAGDVAERDVEPLRLVHTGWRWYLVAWDLGRDDWRTFRLDRIDGLPTPSFRFTPREPPAEDLAAYVSSRIATAPYPHIVTLRVSAPAEALAARVAPTTAVIEPIDDETCRLRTGAKTFDYIPFYLAQWEFDFVVEDAPPELLDRLEHIAERFARATSGRNSAGGDGEQIRDGS</sequence>
<dbReference type="InterPro" id="IPR001034">
    <property type="entry name" value="DeoR_HTH"/>
</dbReference>
<dbReference type="InterPro" id="IPR013196">
    <property type="entry name" value="HTH_11"/>
</dbReference>
<evidence type="ECO:0000313" key="4">
    <source>
        <dbReference type="EMBL" id="SFP40170.1"/>
    </source>
</evidence>
<dbReference type="GO" id="GO:0003677">
    <property type="term" value="F:DNA binding"/>
    <property type="evidence" value="ECO:0007669"/>
    <property type="project" value="UniProtKB-KW"/>
</dbReference>
<keyword evidence="1" id="KW-0805">Transcription regulation</keyword>
<keyword evidence="4" id="KW-0238">DNA-binding</keyword>
<dbReference type="PANTHER" id="PTHR34580">
    <property type="match status" value="1"/>
</dbReference>
<organism evidence="4 5">
    <name type="scientific">Amycolatopsis rubida</name>
    <dbReference type="NCBI Taxonomy" id="112413"/>
    <lineage>
        <taxon>Bacteria</taxon>
        <taxon>Bacillati</taxon>
        <taxon>Actinomycetota</taxon>
        <taxon>Actinomycetes</taxon>
        <taxon>Pseudonocardiales</taxon>
        <taxon>Pseudonocardiaceae</taxon>
        <taxon>Amycolatopsis</taxon>
    </lineage>
</organism>
<dbReference type="EMBL" id="FOWC01000005">
    <property type="protein sequence ID" value="SFP40170.1"/>
    <property type="molecule type" value="Genomic_DNA"/>
</dbReference>
<dbReference type="InterPro" id="IPR036390">
    <property type="entry name" value="WH_DNA-bd_sf"/>
</dbReference>
<reference evidence="4 5" key="1">
    <citation type="submission" date="2016-10" db="EMBL/GenBank/DDBJ databases">
        <authorList>
            <person name="de Groot N.N."/>
        </authorList>
    </citation>
    <scope>NUCLEOTIDE SEQUENCE [LARGE SCALE GENOMIC DNA]</scope>
    <source>
        <strain evidence="4 5">DSM 44637</strain>
    </source>
</reference>
<dbReference type="PROSITE" id="PS52050">
    <property type="entry name" value="WYL"/>
    <property type="match status" value="1"/>
</dbReference>
<dbReference type="InterPro" id="IPR051534">
    <property type="entry name" value="CBASS_pafABC_assoc_protein"/>
</dbReference>
<name>A0A1I5Q2C6_9PSEU</name>
<dbReference type="RefSeq" id="WP_093574482.1">
    <property type="nucleotide sequence ID" value="NZ_FOWC01000005.1"/>
</dbReference>
<evidence type="ECO:0000256" key="1">
    <source>
        <dbReference type="ARBA" id="ARBA00023015"/>
    </source>
</evidence>
<dbReference type="InterPro" id="IPR057727">
    <property type="entry name" value="WCX_dom"/>
</dbReference>
<dbReference type="Proteomes" id="UP000199137">
    <property type="component" value="Unassembled WGS sequence"/>
</dbReference>
<dbReference type="SUPFAM" id="SSF46785">
    <property type="entry name" value="Winged helix' DNA-binding domain"/>
    <property type="match status" value="1"/>
</dbReference>
<feature type="domain" description="HTH deoR-type" evidence="3">
    <location>
        <begin position="4"/>
        <end position="59"/>
    </location>
</feature>
<dbReference type="PROSITE" id="PS51000">
    <property type="entry name" value="HTH_DEOR_2"/>
    <property type="match status" value="1"/>
</dbReference>
<dbReference type="Pfam" id="PF08279">
    <property type="entry name" value="HTH_11"/>
    <property type="match status" value="1"/>
</dbReference>
<dbReference type="AlphaFoldDB" id="A0A1I5Q2C6"/>
<dbReference type="InterPro" id="IPR036388">
    <property type="entry name" value="WH-like_DNA-bd_sf"/>
</dbReference>
<evidence type="ECO:0000259" key="3">
    <source>
        <dbReference type="PROSITE" id="PS51000"/>
    </source>
</evidence>
<dbReference type="InterPro" id="IPR026881">
    <property type="entry name" value="WYL_dom"/>
</dbReference>
<dbReference type="GO" id="GO:0003700">
    <property type="term" value="F:DNA-binding transcription factor activity"/>
    <property type="evidence" value="ECO:0007669"/>
    <property type="project" value="InterPro"/>
</dbReference>
<dbReference type="Pfam" id="PF25583">
    <property type="entry name" value="WCX"/>
    <property type="match status" value="1"/>
</dbReference>
<dbReference type="Gene3D" id="1.10.10.10">
    <property type="entry name" value="Winged helix-like DNA-binding domain superfamily/Winged helix DNA-binding domain"/>
    <property type="match status" value="1"/>
</dbReference>
<keyword evidence="2" id="KW-0804">Transcription</keyword>
<gene>
    <name evidence="4" type="ORF">SAMN05421854_105161</name>
</gene>
<dbReference type="Pfam" id="PF13280">
    <property type="entry name" value="WYL"/>
    <property type="match status" value="1"/>
</dbReference>
<dbReference type="PANTHER" id="PTHR34580:SF3">
    <property type="entry name" value="PROTEIN PAFB"/>
    <property type="match status" value="1"/>
</dbReference>
<protein>
    <submittedName>
        <fullName evidence="4">Predicted DNA-binding transcriptional regulator YafY, contains an HTH and WYL domains</fullName>
    </submittedName>
</protein>
<evidence type="ECO:0000313" key="5">
    <source>
        <dbReference type="Proteomes" id="UP000199137"/>
    </source>
</evidence>
<evidence type="ECO:0000256" key="2">
    <source>
        <dbReference type="ARBA" id="ARBA00023163"/>
    </source>
</evidence>
<dbReference type="STRING" id="112413.SAMN05421854_105161"/>